<gene>
    <name evidence="2" type="ORF">GPM918_LOCUS19146</name>
    <name evidence="3" type="ORF">OVA965_LOCUS27882</name>
    <name evidence="4" type="ORF">SRO942_LOCUS19143</name>
    <name evidence="5" type="ORF">TMI583_LOCUS28627</name>
</gene>
<dbReference type="Pfam" id="PF09949">
    <property type="entry name" value="APP1_cat"/>
    <property type="match status" value="1"/>
</dbReference>
<dbReference type="PANTHER" id="PTHR28208:SF1">
    <property type="entry name" value="FILAMENT ORGANIZATION PROTEIN APP1-LIKE, PUTATIVE (AFU_ORTHOLOGUE AFUA_1G06650)-RELATED"/>
    <property type="match status" value="1"/>
</dbReference>
<dbReference type="InterPro" id="IPR019236">
    <property type="entry name" value="APP1_cat"/>
</dbReference>
<dbReference type="EMBL" id="CAJOBA010040236">
    <property type="protein sequence ID" value="CAF4091383.1"/>
    <property type="molecule type" value="Genomic_DNA"/>
</dbReference>
<dbReference type="EMBL" id="CAJNOK010018669">
    <property type="protein sequence ID" value="CAF1286442.1"/>
    <property type="molecule type" value="Genomic_DNA"/>
</dbReference>
<dbReference type="EMBL" id="CAJOBC010005719">
    <property type="protein sequence ID" value="CAF3873691.1"/>
    <property type="molecule type" value="Genomic_DNA"/>
</dbReference>
<organism evidence="2 6">
    <name type="scientific">Didymodactylos carnosus</name>
    <dbReference type="NCBI Taxonomy" id="1234261"/>
    <lineage>
        <taxon>Eukaryota</taxon>
        <taxon>Metazoa</taxon>
        <taxon>Spiralia</taxon>
        <taxon>Gnathifera</taxon>
        <taxon>Rotifera</taxon>
        <taxon>Eurotatoria</taxon>
        <taxon>Bdelloidea</taxon>
        <taxon>Philodinida</taxon>
        <taxon>Philodinidae</taxon>
        <taxon>Didymodactylos</taxon>
    </lineage>
</organism>
<dbReference type="GO" id="GO:0008195">
    <property type="term" value="F:phosphatidate phosphatase activity"/>
    <property type="evidence" value="ECO:0007669"/>
    <property type="project" value="InterPro"/>
</dbReference>
<proteinExistence type="predicted"/>
<reference evidence="2" key="1">
    <citation type="submission" date="2021-02" db="EMBL/GenBank/DDBJ databases">
        <authorList>
            <person name="Nowell W R."/>
        </authorList>
    </citation>
    <scope>NUCLEOTIDE SEQUENCE</scope>
</reference>
<dbReference type="AlphaFoldDB" id="A0A814PQD2"/>
<comment type="caution">
    <text evidence="2">The sequence shown here is derived from an EMBL/GenBank/DDBJ whole genome shotgun (WGS) entry which is preliminary data.</text>
</comment>
<dbReference type="Proteomes" id="UP000663829">
    <property type="component" value="Unassembled WGS sequence"/>
</dbReference>
<name>A0A814PQD2_9BILA</name>
<sequence length="184" mass="22232">TIKITEVTSPTAVLINTFGGEYKAVSNMAKRYKQWEETYNATFHYVSASPDQLYPFLREFFDREQFPSGSAHLRHFTWFDTNFIKFFMSQSYIRQKTEVLKMFMDQTRSRYFVLLGDIFQKDPEIYAQTYQQYPERIVKIFIRKYSNDDKGQKRLEQVFAQIPREKWQTFENGNDLPERFKIEK</sequence>
<feature type="domain" description="Phosphatidate phosphatase APP1 catalytic" evidence="1">
    <location>
        <begin position="1"/>
        <end position="144"/>
    </location>
</feature>
<dbReference type="EMBL" id="CAJNOQ010005719">
    <property type="protein sequence ID" value="CAF1109201.1"/>
    <property type="molecule type" value="Genomic_DNA"/>
</dbReference>
<dbReference type="Proteomes" id="UP000677228">
    <property type="component" value="Unassembled WGS sequence"/>
</dbReference>
<evidence type="ECO:0000313" key="3">
    <source>
        <dbReference type="EMBL" id="CAF1286442.1"/>
    </source>
</evidence>
<evidence type="ECO:0000259" key="1">
    <source>
        <dbReference type="Pfam" id="PF09949"/>
    </source>
</evidence>
<dbReference type="OrthoDB" id="2117591at2759"/>
<feature type="non-terminal residue" evidence="2">
    <location>
        <position position="184"/>
    </location>
</feature>
<protein>
    <recommendedName>
        <fullName evidence="1">Phosphatidate phosphatase APP1 catalytic domain-containing protein</fullName>
    </recommendedName>
</protein>
<evidence type="ECO:0000313" key="6">
    <source>
        <dbReference type="Proteomes" id="UP000663829"/>
    </source>
</evidence>
<evidence type="ECO:0000313" key="4">
    <source>
        <dbReference type="EMBL" id="CAF3873691.1"/>
    </source>
</evidence>
<keyword evidence="6" id="KW-1185">Reference proteome</keyword>
<dbReference type="Proteomes" id="UP000682733">
    <property type="component" value="Unassembled WGS sequence"/>
</dbReference>
<evidence type="ECO:0000313" key="2">
    <source>
        <dbReference type="EMBL" id="CAF1109201.1"/>
    </source>
</evidence>
<dbReference type="Proteomes" id="UP000681722">
    <property type="component" value="Unassembled WGS sequence"/>
</dbReference>
<accession>A0A814PQD2</accession>
<dbReference type="InterPro" id="IPR052935">
    <property type="entry name" value="Mg2+_PAP"/>
</dbReference>
<evidence type="ECO:0000313" key="5">
    <source>
        <dbReference type="EMBL" id="CAF4091383.1"/>
    </source>
</evidence>
<dbReference type="PANTHER" id="PTHR28208">
    <property type="entry name" value="PHOSPHATIDATE PHOSPHATASE APP1"/>
    <property type="match status" value="1"/>
</dbReference>